<feature type="transmembrane region" description="Helical" evidence="8">
    <location>
        <begin position="96"/>
        <end position="115"/>
    </location>
</feature>
<accession>A0A7W4W0E5</accession>
<evidence type="ECO:0000313" key="9">
    <source>
        <dbReference type="EMBL" id="MBB3045158.1"/>
    </source>
</evidence>
<dbReference type="GO" id="GO:0033214">
    <property type="term" value="P:siderophore-iron import into cell"/>
    <property type="evidence" value="ECO:0007669"/>
    <property type="project" value="TreeGrafter"/>
</dbReference>
<sequence length="333" mass="33598">MRSVLGQPGGPRLVVGCVGIVVTGLLVAFVTLMHGATWSTPGETLAGLLGHGEQTFVITRWRAPQVSAALVFGAALGLSGAVFQNLTRNPLGSPDIIGLEASAFTGALVVTACLSGTAAQVATGSVVAGLAAAVVVYALARKGGFSGMRLVVIGIAVNAMVTATNQWLVIRADLEVAMATTAWSAGSLNGTDWHDVRLPFALIAALAVGLALSARTMHQAALGDDLATTSGVRLGPHRLALVVLGVGCTATVTAVAGPISFVALAAPQIGRRITGSAGVPLLPAALTGALLLAASDLLAQTLTRPVPLPVGMITTAVGGAYLIWLLVMEVRKR</sequence>
<comment type="subcellular location">
    <subcellularLocation>
        <location evidence="1">Cell membrane</location>
        <topology evidence="1">Multi-pass membrane protein</topology>
    </subcellularLocation>
</comment>
<dbReference type="Proteomes" id="UP000589626">
    <property type="component" value="Unassembled WGS sequence"/>
</dbReference>
<dbReference type="Pfam" id="PF01032">
    <property type="entry name" value="FecCD"/>
    <property type="match status" value="1"/>
</dbReference>
<evidence type="ECO:0000256" key="7">
    <source>
        <dbReference type="ARBA" id="ARBA00023136"/>
    </source>
</evidence>
<evidence type="ECO:0000256" key="6">
    <source>
        <dbReference type="ARBA" id="ARBA00022989"/>
    </source>
</evidence>
<dbReference type="Gene3D" id="1.10.3470.10">
    <property type="entry name" value="ABC transporter involved in vitamin B12 uptake, BtuC"/>
    <property type="match status" value="1"/>
</dbReference>
<dbReference type="PANTHER" id="PTHR30472:SF24">
    <property type="entry name" value="FERRIC ENTEROBACTIN TRANSPORT SYSTEM PERMEASE PROTEIN FEPG"/>
    <property type="match status" value="1"/>
</dbReference>
<evidence type="ECO:0000256" key="1">
    <source>
        <dbReference type="ARBA" id="ARBA00004651"/>
    </source>
</evidence>
<dbReference type="PANTHER" id="PTHR30472">
    <property type="entry name" value="FERRIC ENTEROBACTIN TRANSPORT SYSTEM PERMEASE PROTEIN"/>
    <property type="match status" value="1"/>
</dbReference>
<dbReference type="InterPro" id="IPR000522">
    <property type="entry name" value="ABC_transptr_permease_BtuC"/>
</dbReference>
<dbReference type="EMBL" id="JACHWR010000005">
    <property type="protein sequence ID" value="MBB3045158.1"/>
    <property type="molecule type" value="Genomic_DNA"/>
</dbReference>
<evidence type="ECO:0000256" key="5">
    <source>
        <dbReference type="ARBA" id="ARBA00022692"/>
    </source>
</evidence>
<evidence type="ECO:0000256" key="3">
    <source>
        <dbReference type="ARBA" id="ARBA00022448"/>
    </source>
</evidence>
<dbReference type="AlphaFoldDB" id="A0A7W4W0E5"/>
<feature type="transmembrane region" description="Helical" evidence="8">
    <location>
        <begin position="66"/>
        <end position="84"/>
    </location>
</feature>
<keyword evidence="7 8" id="KW-0472">Membrane</keyword>
<dbReference type="GO" id="GO:0005886">
    <property type="term" value="C:plasma membrane"/>
    <property type="evidence" value="ECO:0007669"/>
    <property type="project" value="UniProtKB-SubCell"/>
</dbReference>
<proteinExistence type="inferred from homology"/>
<organism evidence="9 10">
    <name type="scientific">Nocardioides soli</name>
    <dbReference type="NCBI Taxonomy" id="1036020"/>
    <lineage>
        <taxon>Bacteria</taxon>
        <taxon>Bacillati</taxon>
        <taxon>Actinomycetota</taxon>
        <taxon>Actinomycetes</taxon>
        <taxon>Propionibacteriales</taxon>
        <taxon>Nocardioidaceae</taxon>
        <taxon>Nocardioides</taxon>
    </lineage>
</organism>
<dbReference type="RefSeq" id="WP_221200271.1">
    <property type="nucleotide sequence ID" value="NZ_JACHWR010000005.1"/>
</dbReference>
<dbReference type="SUPFAM" id="SSF81345">
    <property type="entry name" value="ABC transporter involved in vitamin B12 uptake, BtuC"/>
    <property type="match status" value="1"/>
</dbReference>
<comment type="caution">
    <text evidence="9">The sequence shown here is derived from an EMBL/GenBank/DDBJ whole genome shotgun (WGS) entry which is preliminary data.</text>
</comment>
<feature type="transmembrane region" description="Helical" evidence="8">
    <location>
        <begin position="12"/>
        <end position="33"/>
    </location>
</feature>
<feature type="transmembrane region" description="Helical" evidence="8">
    <location>
        <begin position="306"/>
        <end position="327"/>
    </location>
</feature>
<name>A0A7W4W0E5_9ACTN</name>
<feature type="transmembrane region" description="Helical" evidence="8">
    <location>
        <begin position="273"/>
        <end position="294"/>
    </location>
</feature>
<feature type="transmembrane region" description="Helical" evidence="8">
    <location>
        <begin position="121"/>
        <end position="140"/>
    </location>
</feature>
<evidence type="ECO:0000256" key="8">
    <source>
        <dbReference type="SAM" id="Phobius"/>
    </source>
</evidence>
<dbReference type="GO" id="GO:0022857">
    <property type="term" value="F:transmembrane transporter activity"/>
    <property type="evidence" value="ECO:0007669"/>
    <property type="project" value="InterPro"/>
</dbReference>
<keyword evidence="6 8" id="KW-1133">Transmembrane helix</keyword>
<feature type="transmembrane region" description="Helical" evidence="8">
    <location>
        <begin position="238"/>
        <end position="266"/>
    </location>
</feature>
<evidence type="ECO:0000256" key="4">
    <source>
        <dbReference type="ARBA" id="ARBA00022475"/>
    </source>
</evidence>
<dbReference type="CDD" id="cd06550">
    <property type="entry name" value="TM_ABC_iron-siderophores_like"/>
    <property type="match status" value="1"/>
</dbReference>
<keyword evidence="3" id="KW-0813">Transport</keyword>
<evidence type="ECO:0000313" key="10">
    <source>
        <dbReference type="Proteomes" id="UP000589626"/>
    </source>
</evidence>
<keyword evidence="4" id="KW-1003">Cell membrane</keyword>
<keyword evidence="5 8" id="KW-0812">Transmembrane</keyword>
<gene>
    <name evidence="9" type="ORF">FHU40_005011</name>
</gene>
<evidence type="ECO:0000256" key="2">
    <source>
        <dbReference type="ARBA" id="ARBA00007935"/>
    </source>
</evidence>
<protein>
    <submittedName>
        <fullName evidence="9">Iron complex transport system permease protein</fullName>
    </submittedName>
</protein>
<comment type="similarity">
    <text evidence="2">Belongs to the binding-protein-dependent transport system permease family. FecCD subfamily.</text>
</comment>
<reference evidence="9 10" key="1">
    <citation type="submission" date="2020-08" db="EMBL/GenBank/DDBJ databases">
        <title>Sequencing the genomes of 1000 actinobacteria strains.</title>
        <authorList>
            <person name="Klenk H.-P."/>
        </authorList>
    </citation>
    <scope>NUCLEOTIDE SEQUENCE [LARGE SCALE GENOMIC DNA]</scope>
    <source>
        <strain evidence="9 10">DSM 105498</strain>
    </source>
</reference>
<dbReference type="InterPro" id="IPR037294">
    <property type="entry name" value="ABC_BtuC-like"/>
</dbReference>
<keyword evidence="10" id="KW-1185">Reference proteome</keyword>